<reference evidence="1 2" key="1">
    <citation type="submission" date="2023-10" db="EMBL/GenBank/DDBJ databases">
        <title>Genomes of two closely related lineages of the louse Polyplax serrata with different host specificities.</title>
        <authorList>
            <person name="Martinu J."/>
            <person name="Tarabai H."/>
            <person name="Stefka J."/>
            <person name="Hypsa V."/>
        </authorList>
    </citation>
    <scope>NUCLEOTIDE SEQUENCE [LARGE SCALE GENOMIC DNA]</scope>
    <source>
        <strain evidence="1">HR10_N</strain>
    </source>
</reference>
<protein>
    <submittedName>
        <fullName evidence="1">Uncharacterized protein</fullName>
    </submittedName>
</protein>
<organism evidence="1 2">
    <name type="scientific">Polyplax serrata</name>
    <name type="common">Common mouse louse</name>
    <dbReference type="NCBI Taxonomy" id="468196"/>
    <lineage>
        <taxon>Eukaryota</taxon>
        <taxon>Metazoa</taxon>
        <taxon>Ecdysozoa</taxon>
        <taxon>Arthropoda</taxon>
        <taxon>Hexapoda</taxon>
        <taxon>Insecta</taxon>
        <taxon>Pterygota</taxon>
        <taxon>Neoptera</taxon>
        <taxon>Paraneoptera</taxon>
        <taxon>Psocodea</taxon>
        <taxon>Troctomorpha</taxon>
        <taxon>Phthiraptera</taxon>
        <taxon>Anoplura</taxon>
        <taxon>Polyplacidae</taxon>
        <taxon>Polyplax</taxon>
    </lineage>
</organism>
<name>A0AAN8PF74_POLSC</name>
<sequence length="70" mass="7778">MVAKPISGVPNNSEDETQTTIQMLEAVLLFLLLPTTRQHAMSFFDTNERGIGLNWQWAPSKRSMAAEAAD</sequence>
<dbReference type="AlphaFoldDB" id="A0AAN8PF74"/>
<evidence type="ECO:0000313" key="1">
    <source>
        <dbReference type="EMBL" id="KAK6642324.1"/>
    </source>
</evidence>
<accession>A0AAN8PF74</accession>
<gene>
    <name evidence="1" type="ORF">RUM43_003825</name>
</gene>
<evidence type="ECO:0000313" key="2">
    <source>
        <dbReference type="Proteomes" id="UP001372834"/>
    </source>
</evidence>
<comment type="caution">
    <text evidence="1">The sequence shown here is derived from an EMBL/GenBank/DDBJ whole genome shotgun (WGS) entry which is preliminary data.</text>
</comment>
<proteinExistence type="predicted"/>
<dbReference type="Proteomes" id="UP001372834">
    <property type="component" value="Unassembled WGS sequence"/>
</dbReference>
<dbReference type="EMBL" id="JAWJWE010000002">
    <property type="protein sequence ID" value="KAK6642324.1"/>
    <property type="molecule type" value="Genomic_DNA"/>
</dbReference>